<sequence length="88" mass="9981">MVSNYQTFIQTWPTAPSPIRRPEGKAISSTEIELCFHESTAHTAASPTSEFSVQMPTEFQLFIEEFMKTMRQEGRGRWNGLLCLLAAI</sequence>
<evidence type="ECO:0000313" key="1">
    <source>
        <dbReference type="EMBL" id="KAL5105194.1"/>
    </source>
</evidence>
<evidence type="ECO:0000313" key="2">
    <source>
        <dbReference type="EMBL" id="KAL5105237.1"/>
    </source>
</evidence>
<reference evidence="1 3" key="1">
    <citation type="journal article" date="2022" name="Front. Cell. Infect. Microbiol.">
        <title>The Genomes of Two Strains of Taenia crassiceps the Animal Model for the Study of Human Cysticercosis.</title>
        <authorList>
            <person name="Bobes R.J."/>
            <person name="Estrada K."/>
            <person name="Rios-Valencia D.G."/>
            <person name="Calderon-Gallegos A."/>
            <person name="de la Torre P."/>
            <person name="Carrero J.C."/>
            <person name="Sanchez-Flores A."/>
            <person name="Laclette J.P."/>
        </authorList>
    </citation>
    <scope>NUCLEOTIDE SEQUENCE [LARGE SCALE GENOMIC DNA]</scope>
    <source>
        <strain evidence="1">WFUcys</strain>
    </source>
</reference>
<comment type="caution">
    <text evidence="1">The sequence shown here is derived from an EMBL/GenBank/DDBJ whole genome shotgun (WGS) entry which is preliminary data.</text>
</comment>
<keyword evidence="3" id="KW-1185">Reference proteome</keyword>
<name>A0ABR4Q6A3_9CEST</name>
<proteinExistence type="predicted"/>
<dbReference type="Proteomes" id="UP001651158">
    <property type="component" value="Unassembled WGS sequence"/>
</dbReference>
<dbReference type="EMBL" id="JAKROA010000009">
    <property type="protein sequence ID" value="KAL5105194.1"/>
    <property type="molecule type" value="Genomic_DNA"/>
</dbReference>
<protein>
    <submittedName>
        <fullName evidence="1">Uncharacterized protein</fullName>
    </submittedName>
</protein>
<gene>
    <name evidence="1" type="ORF">TcWFU_005151</name>
    <name evidence="2" type="ORF">TcWFU_006391</name>
</gene>
<reference evidence="1" key="2">
    <citation type="submission" date="2024-12" db="EMBL/GenBank/DDBJ databases">
        <authorList>
            <person name="Estrada K."/>
            <person name="Bobes R.J."/>
            <person name="Sanchez-Flores A."/>
            <person name="Laclette J.P."/>
        </authorList>
    </citation>
    <scope>NUCLEOTIDE SEQUENCE</scope>
    <source>
        <strain evidence="1">WFUcys</strain>
        <tissue evidence="1">Peritoneal cavity of infected mice</tissue>
    </source>
</reference>
<organism evidence="1 3">
    <name type="scientific">Taenia crassiceps</name>
    <dbReference type="NCBI Taxonomy" id="6207"/>
    <lineage>
        <taxon>Eukaryota</taxon>
        <taxon>Metazoa</taxon>
        <taxon>Spiralia</taxon>
        <taxon>Lophotrochozoa</taxon>
        <taxon>Platyhelminthes</taxon>
        <taxon>Cestoda</taxon>
        <taxon>Eucestoda</taxon>
        <taxon>Cyclophyllidea</taxon>
        <taxon>Taeniidae</taxon>
        <taxon>Taenia</taxon>
    </lineage>
</organism>
<evidence type="ECO:0000313" key="3">
    <source>
        <dbReference type="Proteomes" id="UP001651158"/>
    </source>
</evidence>
<dbReference type="EMBL" id="JAKROA010000009">
    <property type="protein sequence ID" value="KAL5105237.1"/>
    <property type="molecule type" value="Genomic_DNA"/>
</dbReference>
<accession>A0ABR4Q6A3</accession>